<reference evidence="2 3" key="1">
    <citation type="submission" date="2023-05" db="EMBL/GenBank/DDBJ databases">
        <title>B98-5 Cell Line De Novo Hybrid Assembly: An Optical Mapping Approach.</title>
        <authorList>
            <person name="Kananen K."/>
            <person name="Auerbach J.A."/>
            <person name="Kautto E."/>
            <person name="Blachly J.S."/>
        </authorList>
    </citation>
    <scope>NUCLEOTIDE SEQUENCE [LARGE SCALE GENOMIC DNA]</scope>
    <source>
        <strain evidence="2">B95-8</strain>
        <tissue evidence="2">Cell line</tissue>
    </source>
</reference>
<sequence length="79" mass="7808">ARRLLTNSPPSAARAVAVAAASREDLGTGCPGYPAPSLCSFRKDAPAALAAPGSGSPVDKAGLAPRPHPQGHPQAQSSP</sequence>
<proteinExistence type="predicted"/>
<accession>A0ABQ9U701</accession>
<evidence type="ECO:0000313" key="3">
    <source>
        <dbReference type="Proteomes" id="UP001266305"/>
    </source>
</evidence>
<gene>
    <name evidence="2" type="ORF">P7K49_029367</name>
</gene>
<keyword evidence="3" id="KW-1185">Reference proteome</keyword>
<feature type="compositionally biased region" description="Low complexity" evidence="1">
    <location>
        <begin position="47"/>
        <end position="57"/>
    </location>
</feature>
<organism evidence="2 3">
    <name type="scientific">Saguinus oedipus</name>
    <name type="common">Cotton-top tamarin</name>
    <name type="synonym">Oedipomidas oedipus</name>
    <dbReference type="NCBI Taxonomy" id="9490"/>
    <lineage>
        <taxon>Eukaryota</taxon>
        <taxon>Metazoa</taxon>
        <taxon>Chordata</taxon>
        <taxon>Craniata</taxon>
        <taxon>Vertebrata</taxon>
        <taxon>Euteleostomi</taxon>
        <taxon>Mammalia</taxon>
        <taxon>Eutheria</taxon>
        <taxon>Euarchontoglires</taxon>
        <taxon>Primates</taxon>
        <taxon>Haplorrhini</taxon>
        <taxon>Platyrrhini</taxon>
        <taxon>Cebidae</taxon>
        <taxon>Callitrichinae</taxon>
        <taxon>Saguinus</taxon>
    </lineage>
</organism>
<name>A0ABQ9U701_SAGOE</name>
<evidence type="ECO:0000313" key="2">
    <source>
        <dbReference type="EMBL" id="KAK2092838.1"/>
    </source>
</evidence>
<feature type="non-terminal residue" evidence="2">
    <location>
        <position position="1"/>
    </location>
</feature>
<dbReference type="EMBL" id="JASSZA010000015">
    <property type="protein sequence ID" value="KAK2092838.1"/>
    <property type="molecule type" value="Genomic_DNA"/>
</dbReference>
<feature type="region of interest" description="Disordered" evidence="1">
    <location>
        <begin position="47"/>
        <end position="79"/>
    </location>
</feature>
<comment type="caution">
    <text evidence="2">The sequence shown here is derived from an EMBL/GenBank/DDBJ whole genome shotgun (WGS) entry which is preliminary data.</text>
</comment>
<evidence type="ECO:0000256" key="1">
    <source>
        <dbReference type="SAM" id="MobiDB-lite"/>
    </source>
</evidence>
<dbReference type="Proteomes" id="UP001266305">
    <property type="component" value="Unassembled WGS sequence"/>
</dbReference>
<protein>
    <submittedName>
        <fullName evidence="2">Uncharacterized protein</fullName>
    </submittedName>
</protein>